<comment type="caution">
    <text evidence="1">The sequence shown here is derived from an EMBL/GenBank/DDBJ whole genome shotgun (WGS) entry which is preliminary data.</text>
</comment>
<keyword evidence="2" id="KW-1185">Reference proteome</keyword>
<accession>L7KR09</accession>
<name>L7KR09_9ACTN</name>
<evidence type="ECO:0000313" key="2">
    <source>
        <dbReference type="Proteomes" id="UP000010988"/>
    </source>
</evidence>
<dbReference type="EMBL" id="BANR01000024">
    <property type="protein sequence ID" value="GAC50397.1"/>
    <property type="molecule type" value="Genomic_DNA"/>
</dbReference>
<evidence type="ECO:0000313" key="1">
    <source>
        <dbReference type="EMBL" id="GAC50397.1"/>
    </source>
</evidence>
<gene>
    <name evidence="1" type="ORF">GOACH_24_00180</name>
</gene>
<dbReference type="Proteomes" id="UP000010988">
    <property type="component" value="Unassembled WGS sequence"/>
</dbReference>
<sequence>MSATFFKDVLGVGVPSLLEFANAADFSRETFDDDSTLVAVWPGAAVAAGAEGGDSQTY</sequence>
<dbReference type="AlphaFoldDB" id="L7KR09"/>
<reference evidence="1 2" key="1">
    <citation type="submission" date="2012-12" db="EMBL/GenBank/DDBJ databases">
        <title>Whole genome shotgun sequence of Gordonia aichiensis NBRC 108223.</title>
        <authorList>
            <person name="Isaki-Nakamura S."/>
            <person name="Hosoyama A."/>
            <person name="Tsuchikane K."/>
            <person name="Ando Y."/>
            <person name="Baba S."/>
            <person name="Ohji S."/>
            <person name="Hamada M."/>
            <person name="Tamura T."/>
            <person name="Yamazoe A."/>
            <person name="Yamazaki S."/>
            <person name="Fujita N."/>
        </authorList>
    </citation>
    <scope>NUCLEOTIDE SEQUENCE [LARGE SCALE GENOMIC DNA]</scope>
    <source>
        <strain evidence="1 2">NBRC 108223</strain>
    </source>
</reference>
<proteinExistence type="predicted"/>
<organism evidence="1 2">
    <name type="scientific">Gordonia aichiensis NBRC 108223</name>
    <dbReference type="NCBI Taxonomy" id="1220583"/>
    <lineage>
        <taxon>Bacteria</taxon>
        <taxon>Bacillati</taxon>
        <taxon>Actinomycetota</taxon>
        <taxon>Actinomycetes</taxon>
        <taxon>Mycobacteriales</taxon>
        <taxon>Gordoniaceae</taxon>
        <taxon>Gordonia</taxon>
    </lineage>
</organism>
<protein>
    <submittedName>
        <fullName evidence="1">Uncharacterized protein</fullName>
    </submittedName>
</protein>